<comment type="similarity">
    <text evidence="1">Belongs to the short-chain dehydrogenases/reductases (SDR) family.</text>
</comment>
<feature type="non-terminal residue" evidence="3">
    <location>
        <position position="1"/>
    </location>
</feature>
<keyword evidence="2" id="KW-0560">Oxidoreductase</keyword>
<dbReference type="SUPFAM" id="SSF51735">
    <property type="entry name" value="NAD(P)-binding Rossmann-fold domains"/>
    <property type="match status" value="1"/>
</dbReference>
<dbReference type="Gene3D" id="3.40.50.720">
    <property type="entry name" value="NAD(P)-binding Rossmann-like Domain"/>
    <property type="match status" value="1"/>
</dbReference>
<protein>
    <submittedName>
        <fullName evidence="3">3-oxoacyl-[acyl-carrier-protein] reductase</fullName>
    </submittedName>
</protein>
<evidence type="ECO:0000256" key="2">
    <source>
        <dbReference type="ARBA" id="ARBA00023002"/>
    </source>
</evidence>
<sequence>EKGLRFRAIVNNAGFFRGESLDTTKLNDWNRIITLNQTVPFFLVRDLHNMIDNGGSIVNISSLHGVLASGYGYAYQASKAALIHMTRGVAKELAPSIRVNCIIAGFIRTDMTAEMHSDEMSSNYIKSLSLMGRWGEPEDVAETVKFLISDKASYITGQSITIDGGLSLTVASGNSSFTR</sequence>
<dbReference type="PANTHER" id="PTHR42760">
    <property type="entry name" value="SHORT-CHAIN DEHYDROGENASES/REDUCTASES FAMILY MEMBER"/>
    <property type="match status" value="1"/>
</dbReference>
<dbReference type="CDD" id="cd05233">
    <property type="entry name" value="SDR_c"/>
    <property type="match status" value="1"/>
</dbReference>
<reference evidence="3" key="1">
    <citation type="submission" date="2013-08" db="EMBL/GenBank/DDBJ databases">
        <authorList>
            <person name="Mendez C."/>
            <person name="Richter M."/>
            <person name="Ferrer M."/>
            <person name="Sanchez J."/>
        </authorList>
    </citation>
    <scope>NUCLEOTIDE SEQUENCE</scope>
</reference>
<dbReference type="PRINTS" id="PR00081">
    <property type="entry name" value="GDHRDH"/>
</dbReference>
<gene>
    <name evidence="3" type="ORF">B1A_01414</name>
</gene>
<reference evidence="3" key="2">
    <citation type="journal article" date="2014" name="ISME J.">
        <title>Microbial stratification in low pH oxic and suboxic macroscopic growths along an acid mine drainage.</title>
        <authorList>
            <person name="Mendez-Garcia C."/>
            <person name="Mesa V."/>
            <person name="Sprenger R.R."/>
            <person name="Richter M."/>
            <person name="Diez M.S."/>
            <person name="Solano J."/>
            <person name="Bargiela R."/>
            <person name="Golyshina O.V."/>
            <person name="Manteca A."/>
            <person name="Ramos J.L."/>
            <person name="Gallego J.R."/>
            <person name="Llorente I."/>
            <person name="Martins Dos Santos V.A."/>
            <person name="Jensen O.N."/>
            <person name="Pelaez A.I."/>
            <person name="Sanchez J."/>
            <person name="Ferrer M."/>
        </authorList>
    </citation>
    <scope>NUCLEOTIDE SEQUENCE</scope>
</reference>
<organism evidence="3">
    <name type="scientific">mine drainage metagenome</name>
    <dbReference type="NCBI Taxonomy" id="410659"/>
    <lineage>
        <taxon>unclassified sequences</taxon>
        <taxon>metagenomes</taxon>
        <taxon>ecological metagenomes</taxon>
    </lineage>
</organism>
<proteinExistence type="inferred from homology"/>
<dbReference type="InterPro" id="IPR002347">
    <property type="entry name" value="SDR_fam"/>
</dbReference>
<comment type="caution">
    <text evidence="3">The sequence shown here is derived from an EMBL/GenBank/DDBJ whole genome shotgun (WGS) entry which is preliminary data.</text>
</comment>
<evidence type="ECO:0000256" key="1">
    <source>
        <dbReference type="ARBA" id="ARBA00006484"/>
    </source>
</evidence>
<evidence type="ECO:0000313" key="3">
    <source>
        <dbReference type="EMBL" id="EQD79936.1"/>
    </source>
</evidence>
<dbReference type="InterPro" id="IPR036291">
    <property type="entry name" value="NAD(P)-bd_dom_sf"/>
</dbReference>
<dbReference type="Pfam" id="PF13561">
    <property type="entry name" value="adh_short_C2"/>
    <property type="match status" value="1"/>
</dbReference>
<accession>T1C387</accession>
<dbReference type="AlphaFoldDB" id="T1C387"/>
<name>T1C387_9ZZZZ</name>
<dbReference type="GO" id="GO:0016616">
    <property type="term" value="F:oxidoreductase activity, acting on the CH-OH group of donors, NAD or NADP as acceptor"/>
    <property type="evidence" value="ECO:0007669"/>
    <property type="project" value="TreeGrafter"/>
</dbReference>
<dbReference type="EMBL" id="AUZX01001077">
    <property type="protein sequence ID" value="EQD79936.1"/>
    <property type="molecule type" value="Genomic_DNA"/>
</dbReference>
<dbReference type="PANTHER" id="PTHR42760:SF133">
    <property type="entry name" value="3-OXOACYL-[ACYL-CARRIER-PROTEIN] REDUCTASE"/>
    <property type="match status" value="1"/>
</dbReference>
<dbReference type="PRINTS" id="PR00080">
    <property type="entry name" value="SDRFAMILY"/>
</dbReference>